<feature type="active site" description="Proton donor/acceptor" evidence="9">
    <location>
        <position position="96"/>
    </location>
</feature>
<dbReference type="SUPFAM" id="SSF52283">
    <property type="entry name" value="Formate/glycerate dehydrogenase catalytic domain-like"/>
    <property type="match status" value="1"/>
</dbReference>
<evidence type="ECO:0000256" key="7">
    <source>
        <dbReference type="ARBA" id="ARBA00072341"/>
    </source>
</evidence>
<feature type="active site" description="Proton donor/acceptor" evidence="9">
    <location>
        <position position="270"/>
    </location>
</feature>
<feature type="binding site" evidence="11">
    <location>
        <begin position="239"/>
        <end position="240"/>
    </location>
    <ligand>
        <name>NAD(+)</name>
        <dbReference type="ChEBI" id="CHEBI:57540"/>
    </ligand>
</feature>
<feature type="binding site" evidence="11">
    <location>
        <position position="198"/>
    </location>
    <ligand>
        <name>NAD(+)</name>
        <dbReference type="ChEBI" id="CHEBI:57540"/>
    </ligand>
</feature>
<dbReference type="AlphaFoldDB" id="A0A6B8W693"/>
<gene>
    <name evidence="14" type="primary">ald</name>
    <name evidence="14" type="ORF">COCCU_10925</name>
</gene>
<dbReference type="InterPro" id="IPR008141">
    <property type="entry name" value="Ala_DH"/>
</dbReference>
<dbReference type="PROSITE" id="PS00836">
    <property type="entry name" value="ALADH_PNT_1"/>
    <property type="match status" value="1"/>
</dbReference>
<evidence type="ECO:0000256" key="8">
    <source>
        <dbReference type="PIRNR" id="PIRNR000183"/>
    </source>
</evidence>
<dbReference type="KEGG" id="cok:COCCU_10925"/>
<organism evidence="14 15">
    <name type="scientific">Corynebacterium occultum</name>
    <dbReference type="NCBI Taxonomy" id="2675219"/>
    <lineage>
        <taxon>Bacteria</taxon>
        <taxon>Bacillati</taxon>
        <taxon>Actinomycetota</taxon>
        <taxon>Actinomycetes</taxon>
        <taxon>Mycobacteriales</taxon>
        <taxon>Corynebacteriaceae</taxon>
        <taxon>Corynebacterium</taxon>
    </lineage>
</organism>
<dbReference type="RefSeq" id="WP_156231521.1">
    <property type="nucleotide sequence ID" value="NZ_CP046455.1"/>
</dbReference>
<feature type="binding site" evidence="10">
    <location>
        <position position="15"/>
    </location>
    <ligand>
        <name>substrate</name>
    </ligand>
</feature>
<evidence type="ECO:0000256" key="10">
    <source>
        <dbReference type="PIRSR" id="PIRSR000183-2"/>
    </source>
</evidence>
<comment type="function">
    <text evidence="8">Catalyzes the reversible reductive amination of pyruvate to L-alanine.</text>
</comment>
<proteinExistence type="inferred from homology"/>
<dbReference type="PANTHER" id="PTHR42795">
    <property type="entry name" value="ALANINE DEHYDROGENASE"/>
    <property type="match status" value="1"/>
</dbReference>
<comment type="catalytic activity">
    <reaction evidence="8">
        <text>L-alanine + NAD(+) + H2O = pyruvate + NH4(+) + NADH + H(+)</text>
        <dbReference type="Rhea" id="RHEA:18405"/>
        <dbReference type="ChEBI" id="CHEBI:15361"/>
        <dbReference type="ChEBI" id="CHEBI:15377"/>
        <dbReference type="ChEBI" id="CHEBI:15378"/>
        <dbReference type="ChEBI" id="CHEBI:28938"/>
        <dbReference type="ChEBI" id="CHEBI:57540"/>
        <dbReference type="ChEBI" id="CHEBI:57945"/>
        <dbReference type="ChEBI" id="CHEBI:57972"/>
        <dbReference type="EC" id="1.4.1.1"/>
    </reaction>
</comment>
<dbReference type="InterPro" id="IPR007698">
    <property type="entry name" value="AlaDH/PNT_NAD(H)-bd"/>
</dbReference>
<dbReference type="Proteomes" id="UP000424462">
    <property type="component" value="Chromosome"/>
</dbReference>
<feature type="binding site" evidence="11">
    <location>
        <position position="279"/>
    </location>
    <ligand>
        <name>NAD(+)</name>
        <dbReference type="ChEBI" id="CHEBI:57540"/>
    </ligand>
</feature>
<evidence type="ECO:0000256" key="4">
    <source>
        <dbReference type="ARBA" id="ARBA00023002"/>
    </source>
</evidence>
<feature type="domain" description="Alanine dehydrogenase/pyridine nucleotide transhydrogenase N-terminal" evidence="13">
    <location>
        <begin position="4"/>
        <end position="137"/>
    </location>
</feature>
<dbReference type="UniPathway" id="UPA00527">
    <property type="reaction ID" value="UER00585"/>
</dbReference>
<keyword evidence="5 8" id="KW-0520">NAD</keyword>
<comment type="similarity">
    <text evidence="2 8">Belongs to the AlaDH/PNT family.</text>
</comment>
<sequence>MRIGIPREVMNNEGRVALSPEGARALVEAGHRVLVEAGAGVRSSMPDEEYQAAGVELVAEAAEVWEDSDLVLKVKEPQESEFGYLREDLMLFTYLHLAASLPVTQVLLDSGITSIAYETITDEAGGLPLLTPMSQTAGRLAVMEGAHHLLSPMGGRGVLLPGVPGTQAGRVVVLGGGQVGASAVAMAVGLRAEVTVMDLNPKVLQTFDDLYQGRVRTLVSTPQAVEEALIDADLVIGAVLVAGARTPVLVPDALVAKMKPGSVLVDVAVDQGGCFESSRLTSHENPTFKVSNSIFYCVPNMPGAVANTSTRALTSATLPFVKAVAELGFAGAVEKLPGLAGGLMTSGGKLRSRAVAQAHDLPFVEIS</sequence>
<dbReference type="GO" id="GO:0005886">
    <property type="term" value="C:plasma membrane"/>
    <property type="evidence" value="ECO:0007669"/>
    <property type="project" value="TreeGrafter"/>
</dbReference>
<feature type="binding site" evidence="11">
    <location>
        <position position="134"/>
    </location>
    <ligand>
        <name>NAD(+)</name>
        <dbReference type="ChEBI" id="CHEBI:57540"/>
    </ligand>
</feature>
<dbReference type="PANTHER" id="PTHR42795:SF1">
    <property type="entry name" value="ALANINE DEHYDROGENASE"/>
    <property type="match status" value="1"/>
</dbReference>
<reference evidence="14 15" key="1">
    <citation type="submission" date="2019-11" db="EMBL/GenBank/DDBJ databases">
        <title>Complete genome sequence of Corynebacterium kalinowskii 1959, a novel Corynebacterium species isolated from soil of a small paddock in Vilsendorf, Germany.</title>
        <authorList>
            <person name="Schaffert L."/>
            <person name="Ruwe M."/>
            <person name="Milse J."/>
            <person name="Hanuschka K."/>
            <person name="Ortseifen V."/>
            <person name="Droste J."/>
            <person name="Brandt D."/>
            <person name="Schlueter L."/>
            <person name="Kutter Y."/>
            <person name="Vinke S."/>
            <person name="Viehoefer P."/>
            <person name="Jacob L."/>
            <person name="Luebke N.-C."/>
            <person name="Schulte-Berndt E."/>
            <person name="Hain C."/>
            <person name="Linder M."/>
            <person name="Schmidt P."/>
            <person name="Wollenschlaeger L."/>
            <person name="Luttermann T."/>
            <person name="Thieme E."/>
            <person name="Hassa J."/>
            <person name="Haak M."/>
            <person name="Wittchen M."/>
            <person name="Mentz A."/>
            <person name="Persicke M."/>
            <person name="Busche T."/>
            <person name="Ruckert C."/>
        </authorList>
    </citation>
    <scope>NUCLEOTIDE SEQUENCE [LARGE SCALE GENOMIC DNA]</scope>
    <source>
        <strain evidence="14 15">2039</strain>
    </source>
</reference>
<feature type="binding site" evidence="11">
    <location>
        <begin position="298"/>
        <end position="301"/>
    </location>
    <ligand>
        <name>NAD(+)</name>
        <dbReference type="ChEBI" id="CHEBI:57540"/>
    </ligand>
</feature>
<evidence type="ECO:0000259" key="13">
    <source>
        <dbReference type="SMART" id="SM01003"/>
    </source>
</evidence>
<evidence type="ECO:0000313" key="14">
    <source>
        <dbReference type="EMBL" id="QGU08101.1"/>
    </source>
</evidence>
<evidence type="ECO:0000256" key="6">
    <source>
        <dbReference type="ARBA" id="ARBA00065528"/>
    </source>
</evidence>
<dbReference type="PIRSF" id="PIRSF000183">
    <property type="entry name" value="Alanine_dh"/>
    <property type="match status" value="1"/>
</dbReference>
<dbReference type="SMART" id="SM01002">
    <property type="entry name" value="AlaDh_PNT_C"/>
    <property type="match status" value="1"/>
</dbReference>
<comment type="pathway">
    <text evidence="1 8">Amino-acid degradation; L-alanine degradation via dehydrogenase pathway; NH(3) and pyruvate from L-alanine: step 1/1.</text>
</comment>
<dbReference type="GO" id="GO:0000286">
    <property type="term" value="F:alanine dehydrogenase activity"/>
    <property type="evidence" value="ECO:0007669"/>
    <property type="project" value="UniProtKB-UniRule"/>
</dbReference>
<feature type="binding site" evidence="11">
    <location>
        <position position="220"/>
    </location>
    <ligand>
        <name>NAD(+)</name>
        <dbReference type="ChEBI" id="CHEBI:57540"/>
    </ligand>
</feature>
<dbReference type="SMART" id="SM01003">
    <property type="entry name" value="AlaDh_PNT_N"/>
    <property type="match status" value="1"/>
</dbReference>
<dbReference type="Pfam" id="PF05222">
    <property type="entry name" value="AlaDh_PNT_N"/>
    <property type="match status" value="1"/>
</dbReference>
<dbReference type="InterPro" id="IPR007886">
    <property type="entry name" value="AlaDH/PNT_N"/>
</dbReference>
<evidence type="ECO:0000256" key="3">
    <source>
        <dbReference type="ARBA" id="ARBA00012897"/>
    </source>
</evidence>
<evidence type="ECO:0000256" key="1">
    <source>
        <dbReference type="ARBA" id="ARBA00005206"/>
    </source>
</evidence>
<dbReference type="NCBIfam" id="TIGR00518">
    <property type="entry name" value="alaDH"/>
    <property type="match status" value="1"/>
</dbReference>
<evidence type="ECO:0000259" key="12">
    <source>
        <dbReference type="SMART" id="SM01002"/>
    </source>
</evidence>
<dbReference type="EC" id="1.4.1.1" evidence="3 8"/>
<dbReference type="EMBL" id="CP046455">
    <property type="protein sequence ID" value="QGU08101.1"/>
    <property type="molecule type" value="Genomic_DNA"/>
</dbReference>
<evidence type="ECO:0000256" key="2">
    <source>
        <dbReference type="ARBA" id="ARBA00005689"/>
    </source>
</evidence>
<evidence type="ECO:0000256" key="5">
    <source>
        <dbReference type="ARBA" id="ARBA00023027"/>
    </source>
</evidence>
<dbReference type="FunFam" id="3.40.50.720:FF:000049">
    <property type="entry name" value="Alanine dehydrogenase"/>
    <property type="match status" value="1"/>
</dbReference>
<evidence type="ECO:0000256" key="9">
    <source>
        <dbReference type="PIRSR" id="PIRSR000183-1"/>
    </source>
</evidence>
<dbReference type="GO" id="GO:0000166">
    <property type="term" value="F:nucleotide binding"/>
    <property type="evidence" value="ECO:0007669"/>
    <property type="project" value="UniProtKB-KW"/>
</dbReference>
<dbReference type="Gene3D" id="3.40.50.720">
    <property type="entry name" value="NAD(P)-binding Rossmann-like Domain"/>
    <property type="match status" value="2"/>
</dbReference>
<dbReference type="InterPro" id="IPR008142">
    <property type="entry name" value="AlaDH/PNT_CS1"/>
</dbReference>
<comment type="subunit">
    <text evidence="6">Homohexamer. Trimer of dimers.</text>
</comment>
<dbReference type="Pfam" id="PF01262">
    <property type="entry name" value="AlaDh_PNT_C"/>
    <property type="match status" value="1"/>
</dbReference>
<protein>
    <recommendedName>
        <fullName evidence="7 8">Alanine dehydrogenase</fullName>
        <ecNumber evidence="3 8">1.4.1.1</ecNumber>
    </recommendedName>
</protein>
<keyword evidence="15" id="KW-1185">Reference proteome</keyword>
<feature type="binding site" evidence="10">
    <location>
        <position position="75"/>
    </location>
    <ligand>
        <name>substrate</name>
    </ligand>
</feature>
<feature type="binding site" evidence="11">
    <location>
        <begin position="267"/>
        <end position="270"/>
    </location>
    <ligand>
        <name>NAD(+)</name>
        <dbReference type="ChEBI" id="CHEBI:57540"/>
    </ligand>
</feature>
<evidence type="ECO:0000256" key="11">
    <source>
        <dbReference type="PIRSR" id="PIRSR000183-3"/>
    </source>
</evidence>
<dbReference type="SUPFAM" id="SSF51735">
    <property type="entry name" value="NAD(P)-binding Rossmann-fold domains"/>
    <property type="match status" value="1"/>
</dbReference>
<dbReference type="GO" id="GO:0042853">
    <property type="term" value="P:L-alanine catabolic process"/>
    <property type="evidence" value="ECO:0007669"/>
    <property type="project" value="UniProtKB-UniPathway"/>
</dbReference>
<dbReference type="InterPro" id="IPR036291">
    <property type="entry name" value="NAD(P)-bd_dom_sf"/>
</dbReference>
<name>A0A6B8W693_9CORY</name>
<dbReference type="CDD" id="cd05305">
    <property type="entry name" value="L-AlaDH"/>
    <property type="match status" value="1"/>
</dbReference>
<keyword evidence="11" id="KW-0547">Nucleotide-binding</keyword>
<evidence type="ECO:0000313" key="15">
    <source>
        <dbReference type="Proteomes" id="UP000424462"/>
    </source>
</evidence>
<keyword evidence="4 8" id="KW-0560">Oxidoreductase</keyword>
<accession>A0A6B8W693</accession>
<feature type="domain" description="Alanine dehydrogenase/pyridine nucleotide transhydrogenase NAD(H)-binding" evidence="12">
    <location>
        <begin position="149"/>
        <end position="297"/>
    </location>
</feature>